<dbReference type="Pfam" id="PF06022">
    <property type="entry name" value="Cir_Bir_Yir"/>
    <property type="match status" value="1"/>
</dbReference>
<feature type="compositionally biased region" description="Gly residues" evidence="1">
    <location>
        <begin position="651"/>
        <end position="662"/>
    </location>
</feature>
<feature type="compositionally biased region" description="Polar residues" evidence="1">
    <location>
        <begin position="826"/>
        <end position="836"/>
    </location>
</feature>
<keyword evidence="2" id="KW-0472">Membrane</keyword>
<feature type="compositionally biased region" description="Gly residues" evidence="1">
    <location>
        <begin position="447"/>
        <end position="462"/>
    </location>
</feature>
<feature type="region of interest" description="Disordered" evidence="1">
    <location>
        <begin position="302"/>
        <end position="676"/>
    </location>
</feature>
<sequence>MDAKTVSIYILNKTFVFILFEWCTIYKLLLDCISIPFLLCDVLSEVDNFFTNGTVNVVRFNKFTQCHSYCPHQNNSKENKCTTNNDRVNALGSYLFNKIMEINKDFKWPDGDKRHIEVFMIWLGDKLFKIDNDYKLTLEESYKNNLEKSMGNLDYWKAIDSKKLYKGATIKKMNEFYRLLNYICKLITEYNKNEKKPNRRVLINHYTQCDNNYKAIHNSINECKPYLQLLDSLKMIYENFRMYNMGIYSKLKDKDKNLLLNHVKFLTTFKGVNQYFVTVTANISFDDKECLEVKSQDEKIGEKISQDPVKSKTPVRRTQTRGPANAQRGNTGSPKLPAKPAPPHPRTPAQPPNLKPPSGKLKLPPPSPGKPVAVKPAPPPQSLPSTPSQTDNKLKTPQAGKPHQNGPGSTVNGGGSVQGNQGSKSGASGDGSRGSSNIQAGSAKGTGKLGGEPGDAAGGKGGSNSNLGVKNSGSGVSGGGTSSGQDGGKVGSNGIAGGTVDGKRSTPGGTGGGKGDAGRGVNGGGSVQGDQGKSSGGTGSGPGGHADKGSQGGSGNQTKPSENSAPVSSGAGTPVPSTPQDPATLPQAPPPPQPSQPPQPQPDQKPDQKPQVQQQDSSPQQTQQAQQPTSPVPAPPLQNDPPLQTPQTGDPNGGNGNPGGGSIDSASNTSGGSFDLGSSIFEFILKGKEYYNKASEFIEKNRQTFEDAAEKISNIYNDAKDNLKSAYNASSDYFNSVINNITSHFNQVDSPPKPGDNQPGSGSPLSGGNSSNQPPSAPPINPPPQNPTLNLPSPTPTLNHSPLAPTVNHPPTTPQQPQQSSSQSQHITQNSPQISPPNLQKIVQLVKSLSSNPNLKKTWNIFPTTWNGSGDCKPEIKFMNTTLVCCTSEQCSLTGIPVILVLIPIILLIAYKYLSFGSSKKSEKKNMKRVINFHDGNRKTKIIISSNNRSKHLKPVINLVGGKKNHY</sequence>
<feature type="compositionally biased region" description="Low complexity" evidence="1">
    <location>
        <begin position="815"/>
        <end position="825"/>
    </location>
</feature>
<reference evidence="3 4" key="1">
    <citation type="submission" date="2013-02" db="EMBL/GenBank/DDBJ databases">
        <title>The Genome Sequence of Plasmodium vinckei petteri CR.</title>
        <authorList>
            <consortium name="The Broad Institute Genome Sequencing Platform"/>
            <consortium name="The Broad Institute Genome Sequencing Center for Infectious Disease"/>
            <person name="Neafsey D."/>
            <person name="Cheeseman I."/>
            <person name="Volkman S."/>
            <person name="Adams J."/>
            <person name="Walker B."/>
            <person name="Young S.K."/>
            <person name="Zeng Q."/>
            <person name="Gargeya S."/>
            <person name="Fitzgerald M."/>
            <person name="Haas B."/>
            <person name="Abouelleil A."/>
            <person name="Alvarado L."/>
            <person name="Arachchi H.M."/>
            <person name="Berlin A.M."/>
            <person name="Chapman S.B."/>
            <person name="Dewar J."/>
            <person name="Goldberg J."/>
            <person name="Griggs A."/>
            <person name="Gujja S."/>
            <person name="Hansen M."/>
            <person name="Howarth C."/>
            <person name="Imamovic A."/>
            <person name="Larimer J."/>
            <person name="McCowan C."/>
            <person name="Murphy C."/>
            <person name="Neiman D."/>
            <person name="Pearson M."/>
            <person name="Priest M."/>
            <person name="Roberts A."/>
            <person name="Saif S."/>
            <person name="Shea T."/>
            <person name="Sisk P."/>
            <person name="Sykes S."/>
            <person name="Wortman J."/>
            <person name="Nusbaum C."/>
            <person name="Birren B."/>
        </authorList>
    </citation>
    <scope>NUCLEOTIDE SEQUENCE [LARGE SCALE GENOMIC DNA]</scope>
    <source>
        <strain evidence="3 4">CR</strain>
    </source>
</reference>
<dbReference type="InterPro" id="IPR006477">
    <property type="entry name" value="Yir_bir_cir"/>
</dbReference>
<accession>W7AED4</accession>
<feature type="compositionally biased region" description="Pro residues" evidence="1">
    <location>
        <begin position="337"/>
        <end position="355"/>
    </location>
</feature>
<feature type="compositionally biased region" description="Low complexity" evidence="1">
    <location>
        <begin position="757"/>
        <end position="774"/>
    </location>
</feature>
<feature type="compositionally biased region" description="Low complexity" evidence="1">
    <location>
        <begin position="463"/>
        <end position="474"/>
    </location>
</feature>
<feature type="compositionally biased region" description="Pro residues" evidence="1">
    <location>
        <begin position="630"/>
        <end position="639"/>
    </location>
</feature>
<feature type="compositionally biased region" description="Low complexity" evidence="1">
    <location>
        <begin position="787"/>
        <end position="799"/>
    </location>
</feature>
<name>W7AED4_PLAVN</name>
<feature type="compositionally biased region" description="Gly residues" evidence="1">
    <location>
        <begin position="508"/>
        <end position="527"/>
    </location>
</feature>
<feature type="compositionally biased region" description="Gly residues" evidence="1">
    <location>
        <begin position="534"/>
        <end position="555"/>
    </location>
</feature>
<proteinExistence type="predicted"/>
<evidence type="ECO:0000256" key="2">
    <source>
        <dbReference type="SAM" id="Phobius"/>
    </source>
</evidence>
<feature type="compositionally biased region" description="Polar residues" evidence="1">
    <location>
        <begin position="320"/>
        <end position="333"/>
    </location>
</feature>
<feature type="compositionally biased region" description="Gly residues" evidence="1">
    <location>
        <begin position="475"/>
        <end position="500"/>
    </location>
</feature>
<feature type="compositionally biased region" description="Low complexity" evidence="1">
    <location>
        <begin position="418"/>
        <end position="427"/>
    </location>
</feature>
<dbReference type="Proteomes" id="UP000030659">
    <property type="component" value="Unassembled WGS sequence"/>
</dbReference>
<organism evidence="3 4">
    <name type="scientific">Plasmodium vinckei petteri</name>
    <dbReference type="NCBI Taxonomy" id="138298"/>
    <lineage>
        <taxon>Eukaryota</taxon>
        <taxon>Sar</taxon>
        <taxon>Alveolata</taxon>
        <taxon>Apicomplexa</taxon>
        <taxon>Aconoidasida</taxon>
        <taxon>Haemosporida</taxon>
        <taxon>Plasmodiidae</taxon>
        <taxon>Plasmodium</taxon>
        <taxon>Plasmodium (Vinckeia)</taxon>
    </lineage>
</organism>
<dbReference type="EMBL" id="KI965414">
    <property type="protein sequence ID" value="EUD69663.1"/>
    <property type="molecule type" value="Genomic_DNA"/>
</dbReference>
<feature type="compositionally biased region" description="Polar residues" evidence="1">
    <location>
        <begin position="556"/>
        <end position="571"/>
    </location>
</feature>
<protein>
    <recommendedName>
        <fullName evidence="5">PIR protein CIR protein</fullName>
    </recommendedName>
</protein>
<dbReference type="AlphaFoldDB" id="W7AED4"/>
<feature type="region of interest" description="Disordered" evidence="1">
    <location>
        <begin position="744"/>
        <end position="836"/>
    </location>
</feature>
<feature type="compositionally biased region" description="Low complexity" evidence="1">
    <location>
        <begin position="609"/>
        <end position="629"/>
    </location>
</feature>
<evidence type="ECO:0000256" key="1">
    <source>
        <dbReference type="SAM" id="MobiDB-lite"/>
    </source>
</evidence>
<gene>
    <name evidence="3" type="ORF">YYG_05110</name>
</gene>
<evidence type="ECO:0008006" key="5">
    <source>
        <dbReference type="Google" id="ProtNLM"/>
    </source>
</evidence>
<feature type="compositionally biased region" description="Pro residues" evidence="1">
    <location>
        <begin position="587"/>
        <end position="603"/>
    </location>
</feature>
<keyword evidence="2" id="KW-1133">Transmembrane helix</keyword>
<feature type="compositionally biased region" description="Pro residues" evidence="1">
    <location>
        <begin position="775"/>
        <end position="786"/>
    </location>
</feature>
<feature type="transmembrane region" description="Helical" evidence="2">
    <location>
        <begin position="895"/>
        <end position="914"/>
    </location>
</feature>
<evidence type="ECO:0000313" key="4">
    <source>
        <dbReference type="Proteomes" id="UP000030659"/>
    </source>
</evidence>
<keyword evidence="2" id="KW-0812">Transmembrane</keyword>
<evidence type="ECO:0000313" key="3">
    <source>
        <dbReference type="EMBL" id="EUD69663.1"/>
    </source>
</evidence>